<reference evidence="4" key="1">
    <citation type="journal article" date="2019" name="Int. J. Syst. Evol. Microbiol.">
        <title>The Global Catalogue of Microorganisms (GCM) 10K type strain sequencing project: providing services to taxonomists for standard genome sequencing and annotation.</title>
        <authorList>
            <consortium name="The Broad Institute Genomics Platform"/>
            <consortium name="The Broad Institute Genome Sequencing Center for Infectious Disease"/>
            <person name="Wu L."/>
            <person name="Ma J."/>
        </authorList>
    </citation>
    <scope>NUCLEOTIDE SEQUENCE [LARGE SCALE GENOMIC DNA]</scope>
    <source>
        <strain evidence="4">CCUG 53903</strain>
    </source>
</reference>
<name>A0ABW1D1H8_9ACTN</name>
<evidence type="ECO:0000313" key="4">
    <source>
        <dbReference type="Proteomes" id="UP001596058"/>
    </source>
</evidence>
<feature type="compositionally biased region" description="Basic and acidic residues" evidence="1">
    <location>
        <begin position="445"/>
        <end position="466"/>
    </location>
</feature>
<feature type="compositionally biased region" description="Low complexity" evidence="1">
    <location>
        <begin position="256"/>
        <end position="276"/>
    </location>
</feature>
<feature type="compositionally biased region" description="Low complexity" evidence="1">
    <location>
        <begin position="413"/>
        <end position="425"/>
    </location>
</feature>
<gene>
    <name evidence="3" type="ORF">ACFPZ3_45095</name>
</gene>
<evidence type="ECO:0000259" key="2">
    <source>
        <dbReference type="Pfam" id="PF05257"/>
    </source>
</evidence>
<dbReference type="InterPro" id="IPR007921">
    <property type="entry name" value="CHAP_dom"/>
</dbReference>
<dbReference type="Pfam" id="PF05257">
    <property type="entry name" value="CHAP"/>
    <property type="match status" value="1"/>
</dbReference>
<feature type="region of interest" description="Disordered" evidence="1">
    <location>
        <begin position="354"/>
        <end position="398"/>
    </location>
</feature>
<feature type="compositionally biased region" description="Polar residues" evidence="1">
    <location>
        <begin position="196"/>
        <end position="222"/>
    </location>
</feature>
<feature type="domain" description="Peptidase C51" evidence="2">
    <location>
        <begin position="42"/>
        <end position="127"/>
    </location>
</feature>
<dbReference type="Proteomes" id="UP001596058">
    <property type="component" value="Unassembled WGS sequence"/>
</dbReference>
<evidence type="ECO:0000313" key="3">
    <source>
        <dbReference type="EMBL" id="MFC5831075.1"/>
    </source>
</evidence>
<evidence type="ECO:0000256" key="1">
    <source>
        <dbReference type="SAM" id="MobiDB-lite"/>
    </source>
</evidence>
<feature type="compositionally biased region" description="Low complexity" evidence="1">
    <location>
        <begin position="491"/>
        <end position="502"/>
    </location>
</feature>
<dbReference type="InterPro" id="IPR038765">
    <property type="entry name" value="Papain-like_cys_pep_sf"/>
</dbReference>
<dbReference type="SUPFAM" id="SSF54001">
    <property type="entry name" value="Cysteine proteinases"/>
    <property type="match status" value="1"/>
</dbReference>
<comment type="caution">
    <text evidence="3">The sequence shown here is derived from an EMBL/GenBank/DDBJ whole genome shotgun (WGS) entry which is preliminary data.</text>
</comment>
<feature type="region of interest" description="Disordered" evidence="1">
    <location>
        <begin position="556"/>
        <end position="641"/>
    </location>
</feature>
<accession>A0ABW1D1H8</accession>
<feature type="compositionally biased region" description="Basic residues" evidence="1">
    <location>
        <begin position="363"/>
        <end position="372"/>
    </location>
</feature>
<feature type="compositionally biased region" description="Low complexity" evidence="1">
    <location>
        <begin position="373"/>
        <end position="395"/>
    </location>
</feature>
<keyword evidence="4" id="KW-1185">Reference proteome</keyword>
<feature type="compositionally biased region" description="Low complexity" evidence="1">
    <location>
        <begin position="433"/>
        <end position="444"/>
    </location>
</feature>
<dbReference type="EMBL" id="JBHSPA010000060">
    <property type="protein sequence ID" value="MFC5831075.1"/>
    <property type="molecule type" value="Genomic_DNA"/>
</dbReference>
<proteinExistence type="predicted"/>
<dbReference type="RefSeq" id="WP_379520553.1">
    <property type="nucleotide sequence ID" value="NZ_JBHSPA010000060.1"/>
</dbReference>
<feature type="compositionally biased region" description="Basic and acidic residues" evidence="1">
    <location>
        <begin position="157"/>
        <end position="169"/>
    </location>
</feature>
<feature type="region of interest" description="Disordered" evidence="1">
    <location>
        <begin position="413"/>
        <end position="505"/>
    </location>
</feature>
<organism evidence="3 4">
    <name type="scientific">Nonomuraea insulae</name>
    <dbReference type="NCBI Taxonomy" id="1616787"/>
    <lineage>
        <taxon>Bacteria</taxon>
        <taxon>Bacillati</taxon>
        <taxon>Actinomycetota</taxon>
        <taxon>Actinomycetes</taxon>
        <taxon>Streptosporangiales</taxon>
        <taxon>Streptosporangiaceae</taxon>
        <taxon>Nonomuraea</taxon>
    </lineage>
</organism>
<feature type="region of interest" description="Disordered" evidence="1">
    <location>
        <begin position="157"/>
        <end position="320"/>
    </location>
</feature>
<feature type="compositionally biased region" description="Polar residues" evidence="1">
    <location>
        <begin position="277"/>
        <end position="289"/>
    </location>
</feature>
<protein>
    <submittedName>
        <fullName evidence="3">CHAP domain-containing protein</fullName>
    </submittedName>
</protein>
<sequence>MTPEIQKYIELLESQVGYSEKSGSYTKFGKWYGNHIEFDADYSSAPWCDMYLSWAAHKLGYQDWIGQFAWTVRHAEWFKEQGAWGKTPKVGAFVFYDWSGTNKIDNIDHVGIVTKVEHGRIFTIEGNIDGGVAKRKERDTSKVVGYGYPERIKSRLDRAAAKKAEKEASKPGSEPGTLPEEALNSLIPRSEDGTQAPLTSTDRLGSRTPTQPESQQEGQVKGQTPEEAQGRTEPQTPEQTSKETQGRTQASKPRSDTASPQPSASASDSHAASSTAKTPQAGASPTTAKTGKHAKPTTADTEEATAKPLPVHTDASATGPLPAINSPTLIGSAVVAALALLAVAKTRRLRLSAATTAADKPARRAKGRRRRTTTTPITATSRRTATAPIAATSSTVELQESAERLATAAALRSLSAASHHSTTARATHHHAASHQAASHHAASHQADRHTTSRDTARHAAAREAARHSRHRRLETRPFDLASDAAPHRRTGTSTGTGASSYTPAFDSYEPDFDRGRFTFTDETGPLEVVLDTGPLQRVVDTGSFERIFIPGASSAFDAFAPPRSRRGDILDVQEPGASYRGRRRGHTVEEPIAFSPDLPPRGRRHRRSNHDPLPHGTPPRGRRGQDDLVGAAPSGRGRHRA</sequence>